<evidence type="ECO:0000256" key="5">
    <source>
        <dbReference type="ARBA" id="ARBA00044883"/>
    </source>
</evidence>
<evidence type="ECO:0000256" key="4">
    <source>
        <dbReference type="ARBA" id="ARBA00022553"/>
    </source>
</evidence>
<dbReference type="InterPro" id="IPR006162">
    <property type="entry name" value="Ppantetheine_attach_site"/>
</dbReference>
<reference evidence="7" key="2">
    <citation type="submission" date="2020-11" db="EMBL/GenBank/DDBJ databases">
        <authorList>
            <person name="McCartney M.A."/>
            <person name="Auch B."/>
            <person name="Kono T."/>
            <person name="Mallez S."/>
            <person name="Becker A."/>
            <person name="Gohl D.M."/>
            <person name="Silverstein K.A.T."/>
            <person name="Koren S."/>
            <person name="Bechman K.B."/>
            <person name="Herman A."/>
            <person name="Abrahante J.E."/>
            <person name="Garbe J."/>
        </authorList>
    </citation>
    <scope>NUCLEOTIDE SEQUENCE</scope>
    <source>
        <strain evidence="7">Duluth1</strain>
        <tissue evidence="7">Whole animal</tissue>
    </source>
</reference>
<keyword evidence="4" id="KW-0597">Phosphoprotein</keyword>
<dbReference type="CDD" id="cd05235">
    <property type="entry name" value="SDR_e1"/>
    <property type="match status" value="1"/>
</dbReference>
<dbReference type="PROSITE" id="PS00012">
    <property type="entry name" value="PHOSPHOPANTETHEINE"/>
    <property type="match status" value="1"/>
</dbReference>
<dbReference type="CDD" id="cd05930">
    <property type="entry name" value="A_NRPS"/>
    <property type="match status" value="1"/>
</dbReference>
<dbReference type="Pfam" id="PF00550">
    <property type="entry name" value="PP-binding"/>
    <property type="match status" value="1"/>
</dbReference>
<dbReference type="InterPro" id="IPR013120">
    <property type="entry name" value="FAR_NAD-bd"/>
</dbReference>
<dbReference type="PROSITE" id="PS00455">
    <property type="entry name" value="AMP_BINDING"/>
    <property type="match status" value="1"/>
</dbReference>
<dbReference type="Gene3D" id="3.30.300.30">
    <property type="match status" value="1"/>
</dbReference>
<dbReference type="InterPro" id="IPR000873">
    <property type="entry name" value="AMP-dep_synth/lig_dom"/>
</dbReference>
<dbReference type="EC" id="2.3.1.85" evidence="1"/>
<keyword evidence="3" id="KW-0596">Phosphopantetheine</keyword>
<dbReference type="GO" id="GO:0031177">
    <property type="term" value="F:phosphopantetheine binding"/>
    <property type="evidence" value="ECO:0007669"/>
    <property type="project" value="InterPro"/>
</dbReference>
<dbReference type="EMBL" id="JAIWYP010000004">
    <property type="protein sequence ID" value="KAH3843031.1"/>
    <property type="molecule type" value="Genomic_DNA"/>
</dbReference>
<dbReference type="Pfam" id="PF00501">
    <property type="entry name" value="AMP-binding"/>
    <property type="match status" value="1"/>
</dbReference>
<name>A0A9D4QTH6_DREPO</name>
<protein>
    <recommendedName>
        <fullName evidence="2">Fatty acid synthase</fullName>
        <ecNumber evidence="1">2.3.1.85</ecNumber>
    </recommendedName>
</protein>
<dbReference type="AlphaFoldDB" id="A0A9D4QTH6"/>
<dbReference type="Gene3D" id="1.10.1200.10">
    <property type="entry name" value="ACP-like"/>
    <property type="match status" value="1"/>
</dbReference>
<keyword evidence="8" id="KW-1185">Reference proteome</keyword>
<accession>A0A9D4QTH6</accession>
<dbReference type="SUPFAM" id="SSF47336">
    <property type="entry name" value="ACP-like"/>
    <property type="match status" value="1"/>
</dbReference>
<sequence>METYEANGLLHEMFGRQARLTPDAIAVVEASGRTLNFRELDRQSEALATHLKNVGVRPDTCVGIYMDKCIEYVVAYLGILRAGGAYMPLDISYPEALLQDILQDAEPVAILTEETLQKNVAGYKNVLMMSPSWEKHIDVSPPPGDIPFPTMDSLAYVVYSSGTTGKPKGIKCPHRGAVFSYTARHEDYPYGDNEREACNVFFVWELLRPLAKGVPMYIIPSDVIYDPTRLCDYIRSNEITRMLFTPSLLEAVLNTPDIDLQTGLNSMRTIVFCGEVVTTSLMGRCLETLPWIRFLNLYSVSECHDVCCEDLNAYFAYNKDALATRKFCPVGRIIPGVQVVILDNDFRPQGVGSSGEIYVGGPTLAHGYINRPEIQSTRFIRRPDSVPEVCGPTLYRSGDWGYMLSDGSLEICGRCDTMVKIRGYSIEIQAVEAALMELSMVHACVVLVKGAEGEDKFLVSYIVPSHETNRKSVRDALKKRLPFYMIPAYIVFLSKIPVVPASGKLDKAALPPFDVRNENDVINEGRATTPTEITMATVWGDVLKIKDVDIHESFFDLGGHSLLAAELTNKLSSQFELKLSVHDLFAYPTLALLGKLVDARMSGRDSNEVSELPVFKVDLLAEVNKHDYMVVNIDMQLRAFWRIFAFYNERRFEKGRVLLTGSTGFLGAFLLKELLRKTKMFVFCLCRELPDADPATRLRRSLENVGILATEGQTGTPDQLNMEQLYKKRVKAMKGDVALINLGLPDEDYAYLCSDIDLVIHAAASVNLVYPYNALEGPNVNGTANVIKFACSGKVKPIHYISTDAVFPGGLTGCSEGDDALGHADELTDGYSQSKWVAEQLIRRAAQRGIPATIYRLGNMSGDREAAFWNPQDFTLLMLQACVKVSASPDVVWGMEMTPVDFAAQFIVSMTKNASLCIGKTFHIVNDKPIQSKLVFEWMRAHGFALQFVKFDAWKEMVLQALGPDTVDSSVRRMVESYAKDAAFFGNLSTYRADNFHSSLDKLGLEYPYTDGPLLGIYFRYLAERGVLQRRPAKFGI</sequence>
<comment type="catalytic activity">
    <reaction evidence="5">
        <text>acetyl-CoA + n malonyl-CoA + 2n NADPH + 2n H(+) = a long-chain fatty acid + (n+1) CoA + n CO2 + 2n NADP(+).</text>
        <dbReference type="EC" id="2.3.1.85"/>
    </reaction>
</comment>
<dbReference type="GO" id="GO:0004312">
    <property type="term" value="F:fatty acid synthase activity"/>
    <property type="evidence" value="ECO:0007669"/>
    <property type="project" value="UniProtKB-EC"/>
</dbReference>
<evidence type="ECO:0000256" key="1">
    <source>
        <dbReference type="ARBA" id="ARBA00012873"/>
    </source>
</evidence>
<feature type="non-terminal residue" evidence="7">
    <location>
        <position position="1"/>
    </location>
</feature>
<reference evidence="7" key="1">
    <citation type="journal article" date="2019" name="bioRxiv">
        <title>The Genome of the Zebra Mussel, Dreissena polymorpha: A Resource for Invasive Species Research.</title>
        <authorList>
            <person name="McCartney M.A."/>
            <person name="Auch B."/>
            <person name="Kono T."/>
            <person name="Mallez S."/>
            <person name="Zhang Y."/>
            <person name="Obille A."/>
            <person name="Becker A."/>
            <person name="Abrahante J.E."/>
            <person name="Garbe J."/>
            <person name="Badalamenti J.P."/>
            <person name="Herman A."/>
            <person name="Mangelson H."/>
            <person name="Liachko I."/>
            <person name="Sullivan S."/>
            <person name="Sone E.D."/>
            <person name="Koren S."/>
            <person name="Silverstein K.A.T."/>
            <person name="Beckman K.B."/>
            <person name="Gohl D.M."/>
        </authorList>
    </citation>
    <scope>NUCLEOTIDE SEQUENCE</scope>
    <source>
        <strain evidence="7">Duluth1</strain>
        <tissue evidence="7">Whole animal</tissue>
    </source>
</reference>
<dbReference type="SUPFAM" id="SSF56801">
    <property type="entry name" value="Acetyl-CoA synthetase-like"/>
    <property type="match status" value="1"/>
</dbReference>
<dbReference type="InterPro" id="IPR036736">
    <property type="entry name" value="ACP-like_sf"/>
</dbReference>
<dbReference type="InterPro" id="IPR042099">
    <property type="entry name" value="ANL_N_sf"/>
</dbReference>
<evidence type="ECO:0000256" key="3">
    <source>
        <dbReference type="ARBA" id="ARBA00022450"/>
    </source>
</evidence>
<dbReference type="InterPro" id="IPR036291">
    <property type="entry name" value="NAD(P)-bd_dom_sf"/>
</dbReference>
<dbReference type="InterPro" id="IPR020845">
    <property type="entry name" value="AMP-binding_CS"/>
</dbReference>
<dbReference type="InterPro" id="IPR009081">
    <property type="entry name" value="PP-bd_ACP"/>
</dbReference>
<dbReference type="Gene3D" id="3.40.50.12780">
    <property type="entry name" value="N-terminal domain of ligase-like"/>
    <property type="match status" value="1"/>
</dbReference>
<dbReference type="Pfam" id="PF07993">
    <property type="entry name" value="NAD_binding_4"/>
    <property type="match status" value="1"/>
</dbReference>
<organism evidence="7 8">
    <name type="scientific">Dreissena polymorpha</name>
    <name type="common">Zebra mussel</name>
    <name type="synonym">Mytilus polymorpha</name>
    <dbReference type="NCBI Taxonomy" id="45954"/>
    <lineage>
        <taxon>Eukaryota</taxon>
        <taxon>Metazoa</taxon>
        <taxon>Spiralia</taxon>
        <taxon>Lophotrochozoa</taxon>
        <taxon>Mollusca</taxon>
        <taxon>Bivalvia</taxon>
        <taxon>Autobranchia</taxon>
        <taxon>Heteroconchia</taxon>
        <taxon>Euheterodonta</taxon>
        <taxon>Imparidentia</taxon>
        <taxon>Neoheterodontei</taxon>
        <taxon>Myida</taxon>
        <taxon>Dreissenoidea</taxon>
        <taxon>Dreissenidae</taxon>
        <taxon>Dreissena</taxon>
    </lineage>
</organism>
<dbReference type="PANTHER" id="PTHR44845:SF6">
    <property type="entry name" value="BETA-ALANINE-ACTIVATING ENZYME"/>
    <property type="match status" value="1"/>
</dbReference>
<comment type="caution">
    <text evidence="7">The sequence shown here is derived from an EMBL/GenBank/DDBJ whole genome shotgun (WGS) entry which is preliminary data.</text>
</comment>
<dbReference type="InterPro" id="IPR020806">
    <property type="entry name" value="PKS_PP-bd"/>
</dbReference>
<dbReference type="InterPro" id="IPR045851">
    <property type="entry name" value="AMP-bd_C_sf"/>
</dbReference>
<evidence type="ECO:0000256" key="2">
    <source>
        <dbReference type="ARBA" id="ARBA00018769"/>
    </source>
</evidence>
<dbReference type="InterPro" id="IPR010080">
    <property type="entry name" value="Thioester_reductase-like_dom"/>
</dbReference>
<dbReference type="PANTHER" id="PTHR44845">
    <property type="entry name" value="CARRIER DOMAIN-CONTAINING PROTEIN"/>
    <property type="match status" value="1"/>
</dbReference>
<feature type="domain" description="Carrier" evidence="6">
    <location>
        <begin position="526"/>
        <end position="601"/>
    </location>
</feature>
<dbReference type="PROSITE" id="PS50075">
    <property type="entry name" value="CARRIER"/>
    <property type="match status" value="1"/>
</dbReference>
<gene>
    <name evidence="7" type="ORF">DPMN_116538</name>
</gene>
<evidence type="ECO:0000313" key="7">
    <source>
        <dbReference type="EMBL" id="KAH3843031.1"/>
    </source>
</evidence>
<dbReference type="SUPFAM" id="SSF51735">
    <property type="entry name" value="NAD(P)-binding Rossmann-fold domains"/>
    <property type="match status" value="1"/>
</dbReference>
<evidence type="ECO:0000259" key="6">
    <source>
        <dbReference type="PROSITE" id="PS50075"/>
    </source>
</evidence>
<dbReference type="SMART" id="SM00823">
    <property type="entry name" value="PKS_PP"/>
    <property type="match status" value="1"/>
</dbReference>
<dbReference type="NCBIfam" id="TIGR01746">
    <property type="entry name" value="Thioester-redct"/>
    <property type="match status" value="1"/>
</dbReference>
<dbReference type="Proteomes" id="UP000828390">
    <property type="component" value="Unassembled WGS sequence"/>
</dbReference>
<proteinExistence type="predicted"/>
<dbReference type="Gene3D" id="3.40.50.720">
    <property type="entry name" value="NAD(P)-binding Rossmann-like Domain"/>
    <property type="match status" value="1"/>
</dbReference>
<evidence type="ECO:0000313" key="8">
    <source>
        <dbReference type="Proteomes" id="UP000828390"/>
    </source>
</evidence>